<dbReference type="PANTHER" id="PTHR30413">
    <property type="entry name" value="INNER MEMBRANE TRANSPORT PERMEASE"/>
    <property type="match status" value="1"/>
</dbReference>
<keyword evidence="3 8" id="KW-0813">Transport</keyword>
<evidence type="ECO:0000256" key="6">
    <source>
        <dbReference type="ARBA" id="ARBA00022989"/>
    </source>
</evidence>
<keyword evidence="11" id="KW-1185">Reference proteome</keyword>
<evidence type="ECO:0000256" key="5">
    <source>
        <dbReference type="ARBA" id="ARBA00022692"/>
    </source>
</evidence>
<evidence type="ECO:0000256" key="8">
    <source>
        <dbReference type="RuleBase" id="RU361157"/>
    </source>
</evidence>
<keyword evidence="7 8" id="KW-0472">Membrane</keyword>
<proteinExistence type="inferred from homology"/>
<evidence type="ECO:0000256" key="7">
    <source>
        <dbReference type="ARBA" id="ARBA00023136"/>
    </source>
</evidence>
<accession>A0ABM5M1V0</accession>
<evidence type="ECO:0000256" key="3">
    <source>
        <dbReference type="ARBA" id="ARBA00022448"/>
    </source>
</evidence>
<dbReference type="InterPro" id="IPR013525">
    <property type="entry name" value="ABC2_TM"/>
</dbReference>
<dbReference type="Proteomes" id="UP000006867">
    <property type="component" value="Chromosome"/>
</dbReference>
<feature type="domain" description="ABC transmembrane type-2" evidence="9">
    <location>
        <begin position="35"/>
        <end position="267"/>
    </location>
</feature>
<sequence>MNALVRILKEQITSLPLIMRLAAYETKSKYQMNYLGVLWQFLNPLIQMLAYWFVFGVGIRQRAAMDTGVGEVPFIIWMLAGLIPWFFISPTILDGSNSVFKRIKMVAKMNFPISSLPSVAIAANMFSYFIMLAIYVISLLACGIYPSLHWIQYIYYFICMIAFMFSFSLFNSTISVLIRDYQFLLQAVTRLLFFLLPIFWDISDKLGTNHPELLPVIKLNPLFYIIDGFRNSFLDGQWFFHDIKYMLYFWLFTLLLLTVGSILHMKFRDKFVDFL</sequence>
<dbReference type="EMBL" id="CP002207">
    <property type="protein sequence ID" value="ADP34068.1"/>
    <property type="molecule type" value="Genomic_DNA"/>
</dbReference>
<name>A0ABM5M1V0_BACA1</name>
<keyword evidence="6 8" id="KW-1133">Transmembrane helix</keyword>
<comment type="similarity">
    <text evidence="2 8">Belongs to the ABC-2 integral membrane protein family.</text>
</comment>
<evidence type="ECO:0000256" key="1">
    <source>
        <dbReference type="ARBA" id="ARBA00004651"/>
    </source>
</evidence>
<feature type="transmembrane region" description="Helical" evidence="8">
    <location>
        <begin position="153"/>
        <end position="171"/>
    </location>
</feature>
<feature type="transmembrane region" description="Helical" evidence="8">
    <location>
        <begin position="183"/>
        <end position="200"/>
    </location>
</feature>
<dbReference type="Pfam" id="PF01061">
    <property type="entry name" value="ABC2_membrane"/>
    <property type="match status" value="1"/>
</dbReference>
<dbReference type="InterPro" id="IPR047817">
    <property type="entry name" value="ABC2_TM_bact-type"/>
</dbReference>
<dbReference type="RefSeq" id="WP_013390671.1">
    <property type="nucleotide sequence ID" value="NC_014639.1"/>
</dbReference>
<evidence type="ECO:0000256" key="2">
    <source>
        <dbReference type="ARBA" id="ARBA00007783"/>
    </source>
</evidence>
<keyword evidence="4 8" id="KW-1003">Cell membrane</keyword>
<feature type="transmembrane region" description="Helical" evidence="8">
    <location>
        <begin position="114"/>
        <end position="141"/>
    </location>
</feature>
<feature type="transmembrane region" description="Helical" evidence="8">
    <location>
        <begin position="245"/>
        <end position="265"/>
    </location>
</feature>
<feature type="transmembrane region" description="Helical" evidence="8">
    <location>
        <begin position="74"/>
        <end position="93"/>
    </location>
</feature>
<keyword evidence="5 8" id="KW-0812">Transmembrane</keyword>
<reference evidence="10 11" key="1">
    <citation type="journal article" date="2011" name="Front. Microbiol.">
        <title>Genomic signatures of strain selection and enhancement in Bacillus atrophaeus var. globigii, a historical biowarfare simulant.</title>
        <authorList>
            <person name="Gibbons H.S."/>
            <person name="Broomall S.M."/>
            <person name="McNew L.A."/>
            <person name="Daligault H."/>
            <person name="Chapman C."/>
            <person name="Bruce D."/>
            <person name="Karavis M."/>
            <person name="Krepps M."/>
            <person name="McGregor P.A."/>
            <person name="Hong C."/>
            <person name="Park K.H."/>
            <person name="Akmal A."/>
            <person name="Feldman A."/>
            <person name="Lin J.S."/>
            <person name="Chang W.E."/>
            <person name="Higgs B.W."/>
            <person name="Demirev P."/>
            <person name="Lindquist J."/>
            <person name="Liem A."/>
            <person name="Fochler E."/>
            <person name="Read T.D."/>
            <person name="Tapia R."/>
            <person name="Johnson S."/>
            <person name="Bishop-Lilly K.A."/>
            <person name="Detter C."/>
            <person name="Han C."/>
            <person name="Sozhamannan S."/>
            <person name="Rosenzweig C.N."/>
            <person name="Skowronski E.W."/>
        </authorList>
    </citation>
    <scope>NUCLEOTIDE SEQUENCE [LARGE SCALE GENOMIC DNA]</scope>
    <source>
        <strain evidence="10 11">1942</strain>
    </source>
</reference>
<dbReference type="PANTHER" id="PTHR30413:SF10">
    <property type="entry name" value="CAPSULE POLYSACCHARIDE EXPORT INNER-MEMBRANE PROTEIN CTRC"/>
    <property type="match status" value="1"/>
</dbReference>
<evidence type="ECO:0000313" key="10">
    <source>
        <dbReference type="EMBL" id="ADP34068.1"/>
    </source>
</evidence>
<dbReference type="PROSITE" id="PS51012">
    <property type="entry name" value="ABC_TM2"/>
    <property type="match status" value="1"/>
</dbReference>
<evidence type="ECO:0000313" key="11">
    <source>
        <dbReference type="Proteomes" id="UP000006867"/>
    </source>
</evidence>
<protein>
    <recommendedName>
        <fullName evidence="8">Transport permease protein</fullName>
    </recommendedName>
</protein>
<feature type="transmembrane region" description="Helical" evidence="8">
    <location>
        <begin position="34"/>
        <end position="54"/>
    </location>
</feature>
<evidence type="ECO:0000259" key="9">
    <source>
        <dbReference type="PROSITE" id="PS51012"/>
    </source>
</evidence>
<evidence type="ECO:0000256" key="4">
    <source>
        <dbReference type="ARBA" id="ARBA00022475"/>
    </source>
</evidence>
<comment type="subcellular location">
    <subcellularLocation>
        <location evidence="1 8">Cell membrane</location>
        <topology evidence="1 8">Multi-pass membrane protein</topology>
    </subcellularLocation>
</comment>
<organism evidence="10 11">
    <name type="scientific">Bacillus atrophaeus (strain 1942)</name>
    <dbReference type="NCBI Taxonomy" id="720555"/>
    <lineage>
        <taxon>Bacteria</taxon>
        <taxon>Bacillati</taxon>
        <taxon>Bacillota</taxon>
        <taxon>Bacilli</taxon>
        <taxon>Bacillales</taxon>
        <taxon>Bacillaceae</taxon>
        <taxon>Bacillus</taxon>
    </lineage>
</organism>
<gene>
    <name evidence="10" type="ordered locus">BATR1942_15745</name>
</gene>